<dbReference type="InterPro" id="IPR016181">
    <property type="entry name" value="Acyl_CoA_acyltransferase"/>
</dbReference>
<evidence type="ECO:0000259" key="4">
    <source>
        <dbReference type="PROSITE" id="PS51186"/>
    </source>
</evidence>
<protein>
    <submittedName>
        <fullName evidence="5">N-acetyltransferase</fullName>
    </submittedName>
</protein>
<proteinExistence type="inferred from homology"/>
<dbReference type="PANTHER" id="PTHR43792:SF8">
    <property type="entry name" value="[RIBOSOMAL PROTEIN US5]-ALANINE N-ACETYLTRANSFERASE"/>
    <property type="match status" value="1"/>
</dbReference>
<dbReference type="Proteomes" id="UP000268857">
    <property type="component" value="Unassembled WGS sequence"/>
</dbReference>
<comment type="similarity">
    <text evidence="3">Belongs to the acetyltransferase family. RimJ subfamily.</text>
</comment>
<name>A0A3S0Y5B9_CHLFR</name>
<evidence type="ECO:0000256" key="3">
    <source>
        <dbReference type="ARBA" id="ARBA00038502"/>
    </source>
</evidence>
<organism evidence="5 6">
    <name type="scientific">Chlorogloeopsis fritschii PCC 6912</name>
    <dbReference type="NCBI Taxonomy" id="211165"/>
    <lineage>
        <taxon>Bacteria</taxon>
        <taxon>Bacillati</taxon>
        <taxon>Cyanobacteriota</taxon>
        <taxon>Cyanophyceae</taxon>
        <taxon>Nostocales</taxon>
        <taxon>Chlorogloeopsidaceae</taxon>
        <taxon>Chlorogloeopsis</taxon>
    </lineage>
</organism>
<dbReference type="SUPFAM" id="SSF55729">
    <property type="entry name" value="Acyl-CoA N-acyltransferases (Nat)"/>
    <property type="match status" value="1"/>
</dbReference>
<evidence type="ECO:0000256" key="1">
    <source>
        <dbReference type="ARBA" id="ARBA00022679"/>
    </source>
</evidence>
<dbReference type="STRING" id="211165.GCA_000317285_03971"/>
<dbReference type="Pfam" id="PF13302">
    <property type="entry name" value="Acetyltransf_3"/>
    <property type="match status" value="1"/>
</dbReference>
<keyword evidence="1 5" id="KW-0808">Transferase</keyword>
<dbReference type="PANTHER" id="PTHR43792">
    <property type="entry name" value="GNAT FAMILY, PUTATIVE (AFU_ORTHOLOGUE AFUA_3G00765)-RELATED-RELATED"/>
    <property type="match status" value="1"/>
</dbReference>
<dbReference type="OrthoDB" id="509947at2"/>
<keyword evidence="6" id="KW-1185">Reference proteome</keyword>
<dbReference type="PROSITE" id="PS51186">
    <property type="entry name" value="GNAT"/>
    <property type="match status" value="1"/>
</dbReference>
<evidence type="ECO:0000256" key="2">
    <source>
        <dbReference type="ARBA" id="ARBA00023315"/>
    </source>
</evidence>
<reference evidence="5 6" key="1">
    <citation type="journal article" date="2019" name="Genome Biol. Evol.">
        <title>Day and night: Metabolic profiles and evolutionary relationships of six axenic non-marine cyanobacteria.</title>
        <authorList>
            <person name="Will S.E."/>
            <person name="Henke P."/>
            <person name="Boedeker C."/>
            <person name="Huang S."/>
            <person name="Brinkmann H."/>
            <person name="Rohde M."/>
            <person name="Jarek M."/>
            <person name="Friedl T."/>
            <person name="Seufert S."/>
            <person name="Schumacher M."/>
            <person name="Overmann J."/>
            <person name="Neumann-Schaal M."/>
            <person name="Petersen J."/>
        </authorList>
    </citation>
    <scope>NUCLEOTIDE SEQUENCE [LARGE SCALE GENOMIC DNA]</scope>
    <source>
        <strain evidence="5 6">PCC 6912</strain>
    </source>
</reference>
<dbReference type="Gene3D" id="3.40.630.30">
    <property type="match status" value="1"/>
</dbReference>
<dbReference type="RefSeq" id="WP_016875470.1">
    <property type="nucleotide sequence ID" value="NZ_AJLN01000100.1"/>
</dbReference>
<evidence type="ECO:0000313" key="5">
    <source>
        <dbReference type="EMBL" id="RUR84545.1"/>
    </source>
</evidence>
<dbReference type="InterPro" id="IPR051531">
    <property type="entry name" value="N-acetyltransferase"/>
</dbReference>
<keyword evidence="2" id="KW-0012">Acyltransferase</keyword>
<dbReference type="EMBL" id="RSCJ01000004">
    <property type="protein sequence ID" value="RUR84545.1"/>
    <property type="molecule type" value="Genomic_DNA"/>
</dbReference>
<evidence type="ECO:0000313" key="6">
    <source>
        <dbReference type="Proteomes" id="UP000268857"/>
    </source>
</evidence>
<dbReference type="InterPro" id="IPR000182">
    <property type="entry name" value="GNAT_dom"/>
</dbReference>
<feature type="domain" description="N-acetyltransferase" evidence="4">
    <location>
        <begin position="18"/>
        <end position="179"/>
    </location>
</feature>
<dbReference type="AlphaFoldDB" id="A0A3S0Y5B9"/>
<gene>
    <name evidence="5" type="ORF">PCC6912_14400</name>
</gene>
<sequence>MNNRIYIAEQPTLHTQRLILRAFTLADAPDVQRLAGAREIAAMTLTIPHPYQDGMAEEWIKTHPTAFNEGKDVNLAIVLRDTGLLCGAIGLGINQEHNHAELGYWIGKPYWGQGYCTEAAKEILRYGFEVLGLHRIHSGHFSHNPASGRVMQKIGMVYEGCRRQHILKWGEYLDIVDYGILKSEWQNNCA</sequence>
<comment type="caution">
    <text evidence="5">The sequence shown here is derived from an EMBL/GenBank/DDBJ whole genome shotgun (WGS) entry which is preliminary data.</text>
</comment>
<dbReference type="GO" id="GO:0016747">
    <property type="term" value="F:acyltransferase activity, transferring groups other than amino-acyl groups"/>
    <property type="evidence" value="ECO:0007669"/>
    <property type="project" value="InterPro"/>
</dbReference>
<accession>A0A3S0Y5B9</accession>